<gene>
    <name evidence="1" type="ORF">IDH45_29635</name>
</gene>
<dbReference type="Pfam" id="PF16126">
    <property type="entry name" value="DUF4838"/>
    <property type="match status" value="1"/>
</dbReference>
<dbReference type="PANTHER" id="PTHR47406">
    <property type="entry name" value="COAGULATION FACTOR 5/8 TYPE, C-TERMINAL"/>
    <property type="match status" value="1"/>
</dbReference>
<reference evidence="1" key="1">
    <citation type="submission" date="2020-09" db="EMBL/GenBank/DDBJ databases">
        <title>A novel bacterium of genus Paenibacillus, isolated from South China Sea.</title>
        <authorList>
            <person name="Huang H."/>
            <person name="Mo K."/>
            <person name="Hu Y."/>
        </authorList>
    </citation>
    <scope>NUCLEOTIDE SEQUENCE</scope>
    <source>
        <strain evidence="1">IB182363</strain>
    </source>
</reference>
<accession>A0A927CDM8</accession>
<keyword evidence="2" id="KW-1185">Reference proteome</keyword>
<dbReference type="RefSeq" id="WP_190931762.1">
    <property type="nucleotide sequence ID" value="NZ_JACXJA010000053.1"/>
</dbReference>
<evidence type="ECO:0000313" key="2">
    <source>
        <dbReference type="Proteomes" id="UP000639396"/>
    </source>
</evidence>
<organism evidence="1 2">
    <name type="scientific">Paenibacillus oceani</name>
    <dbReference type="NCBI Taxonomy" id="2772510"/>
    <lineage>
        <taxon>Bacteria</taxon>
        <taxon>Bacillati</taxon>
        <taxon>Bacillota</taxon>
        <taxon>Bacilli</taxon>
        <taxon>Bacillales</taxon>
        <taxon>Paenibacillaceae</taxon>
        <taxon>Paenibacillus</taxon>
    </lineage>
</organism>
<name>A0A927CDM8_9BACL</name>
<dbReference type="EMBL" id="JACXJA010000053">
    <property type="protein sequence ID" value="MBD2866143.1"/>
    <property type="molecule type" value="Genomic_DNA"/>
</dbReference>
<dbReference type="PANTHER" id="PTHR47406:SF2">
    <property type="entry name" value="ALPHA GLUCURONIDASE N-TERMINAL DOMAIN-CONTAINING PROTEIN"/>
    <property type="match status" value="1"/>
</dbReference>
<dbReference type="AlphaFoldDB" id="A0A927CDM8"/>
<dbReference type="InterPro" id="IPR032287">
    <property type="entry name" value="DUF4838"/>
</dbReference>
<dbReference type="Proteomes" id="UP000639396">
    <property type="component" value="Unassembled WGS sequence"/>
</dbReference>
<dbReference type="Gene3D" id="3.20.20.80">
    <property type="entry name" value="Glycosidases"/>
    <property type="match status" value="1"/>
</dbReference>
<protein>
    <submittedName>
        <fullName evidence="1">DUF4838 domain-containing protein</fullName>
    </submittedName>
</protein>
<proteinExistence type="predicted"/>
<evidence type="ECO:0000313" key="1">
    <source>
        <dbReference type="EMBL" id="MBD2866143.1"/>
    </source>
</evidence>
<comment type="caution">
    <text evidence="1">The sequence shown here is derived from an EMBL/GenBank/DDBJ whole genome shotgun (WGS) entry which is preliminary data.</text>
</comment>
<sequence>MIERRGIVLDLDDLHDEWPGLLHQANLNVLGLHNWSPEPEIRSKIDAMIRFFESAEGFRLANRLNNLSIGLEFELHAMCWLLPGEYYRRHPHWFRMDESGERTPHDNFCPSSEDALEVVRDHAIRLARKLQPTTGRYYMWQDDNKPWCRCESCRTYSDSDQNLLVMNAILEAVRTVDRHAKLSYLAYMATLESPPAKVRPHEGIFLEIAGPGIHRMNESGARGAAGDELFQQALARNLSIFGTEDAQVLEYWLDVSLQSRWRKPVSKLRFEEAAAARDIAYYRSQGIRSITSFGVFLDESYFQRHGIPPVEAYGRRLE</sequence>